<gene>
    <name evidence="3" type="ORF">TIRI35C_1944</name>
</gene>
<dbReference type="Gene3D" id="1.10.10.10">
    <property type="entry name" value="Winged helix-like DNA-binding domain superfamily/Winged helix DNA-binding domain"/>
    <property type="match status" value="1"/>
</dbReference>
<dbReference type="InterPro" id="IPR036390">
    <property type="entry name" value="WH_DNA-bd_sf"/>
</dbReference>
<keyword evidence="4" id="KW-1185">Reference proteome</keyword>
<feature type="domain" description="HTH arsR-type" evidence="2">
    <location>
        <begin position="8"/>
        <end position="86"/>
    </location>
</feature>
<dbReference type="InterPro" id="IPR011991">
    <property type="entry name" value="ArsR-like_HTH"/>
</dbReference>
<dbReference type="CDD" id="cd00090">
    <property type="entry name" value="HTH_ARSR"/>
    <property type="match status" value="1"/>
</dbReference>
<dbReference type="Proteomes" id="UP000516304">
    <property type="component" value="Chromosome TIRI35C"/>
</dbReference>
<dbReference type="AlphaFoldDB" id="A0A7G2D983"/>
<dbReference type="InterPro" id="IPR019734">
    <property type="entry name" value="TPR_rpt"/>
</dbReference>
<proteinExistence type="predicted"/>
<dbReference type="PANTHER" id="PTHR47691:SF3">
    <property type="entry name" value="HTH-TYPE TRANSCRIPTIONAL REGULATOR RV0890C-RELATED"/>
    <property type="match status" value="1"/>
</dbReference>
<dbReference type="SUPFAM" id="SSF46785">
    <property type="entry name" value="Winged helix' DNA-binding domain"/>
    <property type="match status" value="1"/>
</dbReference>
<keyword evidence="1" id="KW-0802">TPR repeat</keyword>
<dbReference type="GO" id="GO:0003700">
    <property type="term" value="F:DNA-binding transcription factor activity"/>
    <property type="evidence" value="ECO:0007669"/>
    <property type="project" value="InterPro"/>
</dbReference>
<dbReference type="InterPro" id="IPR001845">
    <property type="entry name" value="HTH_ArsR_DNA-bd_dom"/>
</dbReference>
<dbReference type="GeneID" id="58919693"/>
<dbReference type="Pfam" id="PF01022">
    <property type="entry name" value="HTH_5"/>
    <property type="match status" value="1"/>
</dbReference>
<evidence type="ECO:0000313" key="4">
    <source>
        <dbReference type="Proteomes" id="UP000516304"/>
    </source>
</evidence>
<dbReference type="KEGG" id="tcq:TIRI35C_1944"/>
<dbReference type="Gene3D" id="3.40.50.300">
    <property type="entry name" value="P-loop containing nucleotide triphosphate hydrolases"/>
    <property type="match status" value="1"/>
</dbReference>
<dbReference type="InterPro" id="IPR036388">
    <property type="entry name" value="WH-like_DNA-bd_sf"/>
</dbReference>
<protein>
    <recommendedName>
        <fullName evidence="2">HTH arsR-type domain-containing protein</fullName>
    </recommendedName>
</protein>
<dbReference type="PROSITE" id="PS50005">
    <property type="entry name" value="TPR"/>
    <property type="match status" value="1"/>
</dbReference>
<evidence type="ECO:0000256" key="1">
    <source>
        <dbReference type="PROSITE-ProRule" id="PRU00339"/>
    </source>
</evidence>
<dbReference type="EMBL" id="LR881183">
    <property type="protein sequence ID" value="CAD5245098.1"/>
    <property type="molecule type" value="Genomic_DNA"/>
</dbReference>
<evidence type="ECO:0000259" key="2">
    <source>
        <dbReference type="SMART" id="SM00418"/>
    </source>
</evidence>
<dbReference type="SUPFAM" id="SSF48452">
    <property type="entry name" value="TPR-like"/>
    <property type="match status" value="1"/>
</dbReference>
<evidence type="ECO:0000313" key="3">
    <source>
        <dbReference type="EMBL" id="CAD5245098.1"/>
    </source>
</evidence>
<dbReference type="RefSeq" id="WP_188202687.1">
    <property type="nucleotide sequence ID" value="NZ_LR881183.1"/>
</dbReference>
<dbReference type="SMART" id="SM00418">
    <property type="entry name" value="HTH_ARSR"/>
    <property type="match status" value="1"/>
</dbReference>
<dbReference type="SUPFAM" id="SSF52540">
    <property type="entry name" value="P-loop containing nucleoside triphosphate hydrolases"/>
    <property type="match status" value="1"/>
</dbReference>
<accession>A0A7G2D983</accession>
<sequence length="766" mass="88259">MNFSNDVSVLKSILSETNLQIISLLRTDSLNTREIARLLQKDETQISRGLRGLERMGIVEGRWVRLRGRNVKLYSLKCDEFSVRFTAGGVEVVMGETVYHRPQPLPASSAPEVENFVGRDEELKLLKGSSPVVAVFGIAGIGKSSLVARAFDDAFWYSMDGSESLEYIAWRMALHLNMKGFPELIEYLRAGGRDTKSIKGLILEGIEETRSVIVFEDVHKCTDGEIESFLRFLSSRVERGKLVLISREKPRVDYERVLFIHLRGLKVEESHRLLSLRIPGITPEEAVRLHHLTLGHPLLLALAAEARGVAGDRTSLFEYLLGEIYEKLDERERLVLQVLALFDEPVELSALKRMTYGSAFLVLYSLLNKGLVERKGESYYLHDLLRAFIREISEVDEKSHYREYISYLLEKNTARDFLTAFKYAIRLGDEEMIADITELRIRRLWRVALDFPTAYMRLLRKVEDSPYAKKEMARLYFNRGFFERALGLWHKALEDIEGDFHRFDVLMMLVDVHCEMGNIELAEGTLSELEGIFRSHKDDPYIKLGYYIELTKVRTFKREREKALEGAFKELEAVRSYPEPYPELEALILYHIGYLYVELGELQRALTYYREGLETAKAYSLPFMMNLGYLQMGIVQYYLRNFNEATGNAGKAAEYFLGVRNYRRALDALFRLTVSLMGLGEYGKAENQAKKMAEITQSTNYPLGWTAYLLIGILRELRGEDGEQYLETGLEKLRENDYLCRGFFEELTVLFDEKDVNSWLSRGSNP</sequence>
<organism evidence="3 4">
    <name type="scientific">Thermococcus camini</name>
    <dbReference type="NCBI Taxonomy" id="2016373"/>
    <lineage>
        <taxon>Archaea</taxon>
        <taxon>Methanobacteriati</taxon>
        <taxon>Methanobacteriota</taxon>
        <taxon>Thermococci</taxon>
        <taxon>Thermococcales</taxon>
        <taxon>Thermococcaceae</taxon>
        <taxon>Thermococcus</taxon>
    </lineage>
</organism>
<name>A0A7G2D983_9EURY</name>
<dbReference type="Gene3D" id="1.25.40.10">
    <property type="entry name" value="Tetratricopeptide repeat domain"/>
    <property type="match status" value="2"/>
</dbReference>
<dbReference type="InterPro" id="IPR027417">
    <property type="entry name" value="P-loop_NTPase"/>
</dbReference>
<reference evidence="3 4" key="1">
    <citation type="submission" date="2020-09" db="EMBL/GenBank/DDBJ databases">
        <authorList>
            <person name="Courtine D."/>
        </authorList>
    </citation>
    <scope>NUCLEOTIDE SEQUENCE [LARGE SCALE GENOMIC DNA]</scope>
    <source>
        <strain evidence="3 4">IRI35c</strain>
    </source>
</reference>
<dbReference type="PANTHER" id="PTHR47691">
    <property type="entry name" value="REGULATOR-RELATED"/>
    <property type="match status" value="1"/>
</dbReference>
<dbReference type="InterPro" id="IPR011990">
    <property type="entry name" value="TPR-like_helical_dom_sf"/>
</dbReference>
<dbReference type="SMART" id="SM00028">
    <property type="entry name" value="TPR"/>
    <property type="match status" value="3"/>
</dbReference>
<feature type="repeat" description="TPR" evidence="1">
    <location>
        <begin position="586"/>
        <end position="619"/>
    </location>
</feature>